<reference evidence="1" key="2">
    <citation type="submission" date="2024-10" db="UniProtKB">
        <authorList>
            <consortium name="EnsemblProtists"/>
        </authorList>
    </citation>
    <scope>IDENTIFICATION</scope>
</reference>
<evidence type="ECO:0008006" key="3">
    <source>
        <dbReference type="Google" id="ProtNLM"/>
    </source>
</evidence>
<proteinExistence type="predicted"/>
<dbReference type="RefSeq" id="XP_005780659.1">
    <property type="nucleotide sequence ID" value="XM_005780602.1"/>
</dbReference>
<dbReference type="EnsemblProtists" id="EOD28230">
    <property type="protein sequence ID" value="EOD28230"/>
    <property type="gene ID" value="EMIHUDRAFT_114267"/>
</dbReference>
<dbReference type="KEGG" id="ehx:EMIHUDRAFT_114267"/>
<evidence type="ECO:0000313" key="2">
    <source>
        <dbReference type="Proteomes" id="UP000013827"/>
    </source>
</evidence>
<name>A0A0D3JXJ5_EMIH1</name>
<dbReference type="PANTHER" id="PTHR47260">
    <property type="entry name" value="UPF0644 PROTEIN PB2B4.06"/>
    <property type="match status" value="1"/>
</dbReference>
<sequence length="261" mass="27240">MRRVAAAARLGAAVSAGGAAAYSMPLSDWFAQPAPSLEAESLVSKFERDPEWVNCTTKLLSGAGMDVDSLDGSVIFDTLGARTNSIRLYQLYAKRDGTAVAGIASLGSGLDGHPGIVHGGVTALLFDNTFGWANAIGLLKERGALAAALHGPAKPAPQLERTTYASLPLTLLALMRRGSNSPPAAEGPPGQQVSSTSQFGFTAFLHINYRAPVYAGTTVELLCALDRVEGRKRFLKGTMHDATGTLLADGDCLFVIPRGPG</sequence>
<dbReference type="Proteomes" id="UP000013827">
    <property type="component" value="Unassembled WGS sequence"/>
</dbReference>
<dbReference type="InterPro" id="IPR052061">
    <property type="entry name" value="PTE-AB_protein"/>
</dbReference>
<keyword evidence="2" id="KW-1185">Reference proteome</keyword>
<evidence type="ECO:0000313" key="1">
    <source>
        <dbReference type="EnsemblProtists" id="EOD28230"/>
    </source>
</evidence>
<dbReference type="PANTHER" id="PTHR47260:SF1">
    <property type="entry name" value="UPF0644 PROTEIN PB2B4.06"/>
    <property type="match status" value="1"/>
</dbReference>
<dbReference type="SUPFAM" id="SSF54637">
    <property type="entry name" value="Thioesterase/thiol ester dehydrase-isomerase"/>
    <property type="match status" value="1"/>
</dbReference>
<dbReference type="GeneID" id="17273775"/>
<dbReference type="STRING" id="2903.R1ENI9"/>
<dbReference type="AlphaFoldDB" id="A0A0D3JXJ5"/>
<dbReference type="InterPro" id="IPR029069">
    <property type="entry name" value="HotDog_dom_sf"/>
</dbReference>
<reference evidence="2" key="1">
    <citation type="journal article" date="2013" name="Nature">
        <title>Pan genome of the phytoplankton Emiliania underpins its global distribution.</title>
        <authorList>
            <person name="Read B.A."/>
            <person name="Kegel J."/>
            <person name="Klute M.J."/>
            <person name="Kuo A."/>
            <person name="Lefebvre S.C."/>
            <person name="Maumus F."/>
            <person name="Mayer C."/>
            <person name="Miller J."/>
            <person name="Monier A."/>
            <person name="Salamov A."/>
            <person name="Young J."/>
            <person name="Aguilar M."/>
            <person name="Claverie J.M."/>
            <person name="Frickenhaus S."/>
            <person name="Gonzalez K."/>
            <person name="Herman E.K."/>
            <person name="Lin Y.C."/>
            <person name="Napier J."/>
            <person name="Ogata H."/>
            <person name="Sarno A.F."/>
            <person name="Shmutz J."/>
            <person name="Schroeder D."/>
            <person name="de Vargas C."/>
            <person name="Verret F."/>
            <person name="von Dassow P."/>
            <person name="Valentin K."/>
            <person name="Van de Peer Y."/>
            <person name="Wheeler G."/>
            <person name="Dacks J.B."/>
            <person name="Delwiche C.F."/>
            <person name="Dyhrman S.T."/>
            <person name="Glockner G."/>
            <person name="John U."/>
            <person name="Richards T."/>
            <person name="Worden A.Z."/>
            <person name="Zhang X."/>
            <person name="Grigoriev I.V."/>
            <person name="Allen A.E."/>
            <person name="Bidle K."/>
            <person name="Borodovsky M."/>
            <person name="Bowler C."/>
            <person name="Brownlee C."/>
            <person name="Cock J.M."/>
            <person name="Elias M."/>
            <person name="Gladyshev V.N."/>
            <person name="Groth M."/>
            <person name="Guda C."/>
            <person name="Hadaegh A."/>
            <person name="Iglesias-Rodriguez M.D."/>
            <person name="Jenkins J."/>
            <person name="Jones B.M."/>
            <person name="Lawson T."/>
            <person name="Leese F."/>
            <person name="Lindquist E."/>
            <person name="Lobanov A."/>
            <person name="Lomsadze A."/>
            <person name="Malik S.B."/>
            <person name="Marsh M.E."/>
            <person name="Mackinder L."/>
            <person name="Mock T."/>
            <person name="Mueller-Roeber B."/>
            <person name="Pagarete A."/>
            <person name="Parker M."/>
            <person name="Probert I."/>
            <person name="Quesneville H."/>
            <person name="Raines C."/>
            <person name="Rensing S.A."/>
            <person name="Riano-Pachon D.M."/>
            <person name="Richier S."/>
            <person name="Rokitta S."/>
            <person name="Shiraiwa Y."/>
            <person name="Soanes D.M."/>
            <person name="van der Giezen M."/>
            <person name="Wahlund T.M."/>
            <person name="Williams B."/>
            <person name="Wilson W."/>
            <person name="Wolfe G."/>
            <person name="Wurch L.L."/>
        </authorList>
    </citation>
    <scope>NUCLEOTIDE SEQUENCE</scope>
</reference>
<accession>A0A0D3JXJ5</accession>
<organism evidence="1 2">
    <name type="scientific">Emiliania huxleyi (strain CCMP1516)</name>
    <dbReference type="NCBI Taxonomy" id="280463"/>
    <lineage>
        <taxon>Eukaryota</taxon>
        <taxon>Haptista</taxon>
        <taxon>Haptophyta</taxon>
        <taxon>Prymnesiophyceae</taxon>
        <taxon>Isochrysidales</taxon>
        <taxon>Noelaerhabdaceae</taxon>
        <taxon>Emiliania</taxon>
    </lineage>
</organism>
<dbReference type="PaxDb" id="2903-EOD28230"/>
<dbReference type="HOGENOM" id="CLU_1067274_0_0_1"/>
<dbReference type="Gene3D" id="3.10.129.10">
    <property type="entry name" value="Hotdog Thioesterase"/>
    <property type="match status" value="1"/>
</dbReference>
<protein>
    <recommendedName>
        <fullName evidence="3">Thioesterase domain-containing protein</fullName>
    </recommendedName>
</protein>